<keyword evidence="2" id="KW-0732">Signal</keyword>
<dbReference type="GeneID" id="94369385"/>
<feature type="signal peptide" evidence="2">
    <location>
        <begin position="1"/>
        <end position="21"/>
    </location>
</feature>
<dbReference type="Proteomes" id="UP000615593">
    <property type="component" value="Unassembled WGS sequence"/>
</dbReference>
<evidence type="ECO:0008006" key="5">
    <source>
        <dbReference type="Google" id="ProtNLM"/>
    </source>
</evidence>
<accession>A0ABQ3BSJ9</accession>
<proteinExistence type="predicted"/>
<dbReference type="PROSITE" id="PS51257">
    <property type="entry name" value="PROKAR_LIPOPROTEIN"/>
    <property type="match status" value="1"/>
</dbReference>
<feature type="region of interest" description="Disordered" evidence="1">
    <location>
        <begin position="356"/>
        <end position="377"/>
    </location>
</feature>
<gene>
    <name evidence="3" type="ORF">GCM10008088_17200</name>
</gene>
<dbReference type="PANTHER" id="PTHR41339:SF1">
    <property type="entry name" value="SECRETED PROTEIN"/>
    <property type="match status" value="1"/>
</dbReference>
<organism evidence="3 4">
    <name type="scientific">Mesonia mobilis</name>
    <dbReference type="NCBI Taxonomy" id="369791"/>
    <lineage>
        <taxon>Bacteria</taxon>
        <taxon>Pseudomonadati</taxon>
        <taxon>Bacteroidota</taxon>
        <taxon>Flavobacteriia</taxon>
        <taxon>Flavobacteriales</taxon>
        <taxon>Flavobacteriaceae</taxon>
        <taxon>Mesonia</taxon>
    </lineage>
</organism>
<reference evidence="4" key="1">
    <citation type="journal article" date="2019" name="Int. J. Syst. Evol. Microbiol.">
        <title>The Global Catalogue of Microorganisms (GCM) 10K type strain sequencing project: providing services to taxonomists for standard genome sequencing and annotation.</title>
        <authorList>
            <consortium name="The Broad Institute Genomics Platform"/>
            <consortium name="The Broad Institute Genome Sequencing Center for Infectious Disease"/>
            <person name="Wu L."/>
            <person name="Ma J."/>
        </authorList>
    </citation>
    <scope>NUCLEOTIDE SEQUENCE [LARGE SCALE GENOMIC DNA]</scope>
    <source>
        <strain evidence="4">KCTC 12708</strain>
    </source>
</reference>
<evidence type="ECO:0000313" key="3">
    <source>
        <dbReference type="EMBL" id="GGZ56180.1"/>
    </source>
</evidence>
<evidence type="ECO:0000256" key="1">
    <source>
        <dbReference type="SAM" id="MobiDB-lite"/>
    </source>
</evidence>
<dbReference type="EMBL" id="BMWY01000004">
    <property type="protein sequence ID" value="GGZ56180.1"/>
    <property type="molecule type" value="Genomic_DNA"/>
</dbReference>
<sequence>MKKFFLSVFTLSALMFASCSDDDDNTNDDDGGSGITIDPNDFQLTINGDVELDNAFTYNLTGPVIVSDGASLTIPEGTVIEATGGTSAYIAVAQGGEIFINGESDNPVIMTSGEAAPAPGDWGGLVVCGKAPTNKGGSGGQTATSEVADLTYGGSEVNDNSGSIRYLRIEYTGAEFSGDKQFNGLSLFGVGKGTTVEYVQSFDGRDDGIEFFGGTVDGKYLVSTGSGDDSIDFADGWAGTGSYWYISGGAKAGIEGSNNGDDGAATPMTNATLENISIVGPGSEGGMYIKEGGGMWSASNIYIEGFEKGIYIKSATDDPEANARVAAGDITFDNIQFETVDQMTDYVGSTDFITEGNNNGAGNGADMPDWAQGWTRQ</sequence>
<name>A0ABQ3BSJ9_9FLAO</name>
<dbReference type="InterPro" id="IPR011050">
    <property type="entry name" value="Pectin_lyase_fold/virulence"/>
</dbReference>
<evidence type="ECO:0000313" key="4">
    <source>
        <dbReference type="Proteomes" id="UP000615593"/>
    </source>
</evidence>
<dbReference type="PANTHER" id="PTHR41339">
    <property type="entry name" value="LIPL48"/>
    <property type="match status" value="1"/>
</dbReference>
<dbReference type="RefSeq" id="WP_027884933.1">
    <property type="nucleotide sequence ID" value="NZ_BMWY01000004.1"/>
</dbReference>
<feature type="chain" id="PRO_5046814243" description="Multidrug transporter" evidence="2">
    <location>
        <begin position="22"/>
        <end position="377"/>
    </location>
</feature>
<keyword evidence="4" id="KW-1185">Reference proteome</keyword>
<dbReference type="SUPFAM" id="SSF51126">
    <property type="entry name" value="Pectin lyase-like"/>
    <property type="match status" value="1"/>
</dbReference>
<comment type="caution">
    <text evidence="3">The sequence shown here is derived from an EMBL/GenBank/DDBJ whole genome shotgun (WGS) entry which is preliminary data.</text>
</comment>
<evidence type="ECO:0000256" key="2">
    <source>
        <dbReference type="SAM" id="SignalP"/>
    </source>
</evidence>
<protein>
    <recommendedName>
        <fullName evidence="5">Multidrug transporter</fullName>
    </recommendedName>
</protein>